<accession>A0AAJ0DMM8</accession>
<keyword evidence="3" id="KW-1185">Reference proteome</keyword>
<evidence type="ECO:0000313" key="2">
    <source>
        <dbReference type="EMBL" id="KAK3053301.1"/>
    </source>
</evidence>
<organism evidence="2 3">
    <name type="scientific">Extremus antarcticus</name>
    <dbReference type="NCBI Taxonomy" id="702011"/>
    <lineage>
        <taxon>Eukaryota</taxon>
        <taxon>Fungi</taxon>
        <taxon>Dikarya</taxon>
        <taxon>Ascomycota</taxon>
        <taxon>Pezizomycotina</taxon>
        <taxon>Dothideomycetes</taxon>
        <taxon>Dothideomycetidae</taxon>
        <taxon>Mycosphaerellales</taxon>
        <taxon>Extremaceae</taxon>
        <taxon>Extremus</taxon>
    </lineage>
</organism>
<comment type="caution">
    <text evidence="2">The sequence shown here is derived from an EMBL/GenBank/DDBJ whole genome shotgun (WGS) entry which is preliminary data.</text>
</comment>
<feature type="compositionally biased region" description="Basic and acidic residues" evidence="1">
    <location>
        <begin position="36"/>
        <end position="45"/>
    </location>
</feature>
<evidence type="ECO:0000256" key="1">
    <source>
        <dbReference type="SAM" id="MobiDB-lite"/>
    </source>
</evidence>
<reference evidence="2" key="1">
    <citation type="submission" date="2023-04" db="EMBL/GenBank/DDBJ databases">
        <title>Black Yeasts Isolated from many extreme environments.</title>
        <authorList>
            <person name="Coleine C."/>
            <person name="Stajich J.E."/>
            <person name="Selbmann L."/>
        </authorList>
    </citation>
    <scope>NUCLEOTIDE SEQUENCE</scope>
    <source>
        <strain evidence="2">CCFEE 5312</strain>
    </source>
</reference>
<dbReference type="Proteomes" id="UP001271007">
    <property type="component" value="Unassembled WGS sequence"/>
</dbReference>
<dbReference type="AlphaFoldDB" id="A0AAJ0DMM8"/>
<gene>
    <name evidence="2" type="ORF">LTR09_005470</name>
</gene>
<feature type="region of interest" description="Disordered" evidence="1">
    <location>
        <begin position="29"/>
        <end position="51"/>
    </location>
</feature>
<evidence type="ECO:0000313" key="3">
    <source>
        <dbReference type="Proteomes" id="UP001271007"/>
    </source>
</evidence>
<name>A0AAJ0DMM8_9PEZI</name>
<proteinExistence type="predicted"/>
<dbReference type="EMBL" id="JAWDJX010000016">
    <property type="protein sequence ID" value="KAK3053301.1"/>
    <property type="molecule type" value="Genomic_DNA"/>
</dbReference>
<sequence>MTTRIRLKQYARTAVVPDIVPMIPAPQYGKRGSAAAHDDTAKEEGGEPDPLIQTVNTIRDDLTSILHSIDVTKRSLGDDDDTGSMGAGSTAAAQSLSSAFLPKLDADLNKVKADLRGVAAGAERLRKKARLMANSLAVLEGSGVVGECEDGERGFWRRWRGLRWCCRRWGGCGRRRGRREGCRGGWEMGSHGGLVSVCSFGNLEVQME</sequence>
<protein>
    <submittedName>
        <fullName evidence="2">Uncharacterized protein</fullName>
    </submittedName>
</protein>